<keyword evidence="2" id="KW-1185">Reference proteome</keyword>
<accession>A0A392VZL6</accession>
<dbReference type="Proteomes" id="UP000265520">
    <property type="component" value="Unassembled WGS sequence"/>
</dbReference>
<feature type="non-terminal residue" evidence="1">
    <location>
        <position position="50"/>
    </location>
</feature>
<sequence>MENFKGSGFKGSVPSEDGRLQRMETSKLLKTFQRLNTFIAWITNQSNNTH</sequence>
<proteinExistence type="predicted"/>
<dbReference type="AlphaFoldDB" id="A0A392VZL6"/>
<evidence type="ECO:0000313" key="2">
    <source>
        <dbReference type="Proteomes" id="UP000265520"/>
    </source>
</evidence>
<organism evidence="1 2">
    <name type="scientific">Trifolium medium</name>
    <dbReference type="NCBI Taxonomy" id="97028"/>
    <lineage>
        <taxon>Eukaryota</taxon>
        <taxon>Viridiplantae</taxon>
        <taxon>Streptophyta</taxon>
        <taxon>Embryophyta</taxon>
        <taxon>Tracheophyta</taxon>
        <taxon>Spermatophyta</taxon>
        <taxon>Magnoliopsida</taxon>
        <taxon>eudicotyledons</taxon>
        <taxon>Gunneridae</taxon>
        <taxon>Pentapetalae</taxon>
        <taxon>rosids</taxon>
        <taxon>fabids</taxon>
        <taxon>Fabales</taxon>
        <taxon>Fabaceae</taxon>
        <taxon>Papilionoideae</taxon>
        <taxon>50 kb inversion clade</taxon>
        <taxon>NPAAA clade</taxon>
        <taxon>Hologalegina</taxon>
        <taxon>IRL clade</taxon>
        <taxon>Trifolieae</taxon>
        <taxon>Trifolium</taxon>
    </lineage>
</organism>
<dbReference type="EMBL" id="LXQA011300992">
    <property type="protein sequence ID" value="MCI92431.1"/>
    <property type="molecule type" value="Genomic_DNA"/>
</dbReference>
<comment type="caution">
    <text evidence="1">The sequence shown here is derived from an EMBL/GenBank/DDBJ whole genome shotgun (WGS) entry which is preliminary data.</text>
</comment>
<name>A0A392VZL6_9FABA</name>
<evidence type="ECO:0000313" key="1">
    <source>
        <dbReference type="EMBL" id="MCI92431.1"/>
    </source>
</evidence>
<reference evidence="1 2" key="1">
    <citation type="journal article" date="2018" name="Front. Plant Sci.">
        <title>Red Clover (Trifolium pratense) and Zigzag Clover (T. medium) - A Picture of Genomic Similarities and Differences.</title>
        <authorList>
            <person name="Dluhosova J."/>
            <person name="Istvanek J."/>
            <person name="Nedelnik J."/>
            <person name="Repkova J."/>
        </authorList>
    </citation>
    <scope>NUCLEOTIDE SEQUENCE [LARGE SCALE GENOMIC DNA]</scope>
    <source>
        <strain evidence="2">cv. 10/8</strain>
        <tissue evidence="1">Leaf</tissue>
    </source>
</reference>
<protein>
    <submittedName>
        <fullName evidence="1">Uncharacterized protein</fullName>
    </submittedName>
</protein>